<evidence type="ECO:0000313" key="2">
    <source>
        <dbReference type="Proteomes" id="UP000828390"/>
    </source>
</evidence>
<dbReference type="PANTHER" id="PTHR47018">
    <property type="entry name" value="CXC DOMAIN-CONTAINING PROTEIN-RELATED"/>
    <property type="match status" value="1"/>
</dbReference>
<proteinExistence type="predicted"/>
<name>A0A9D4MYK0_DREPO</name>
<dbReference type="AlphaFoldDB" id="A0A9D4MYK0"/>
<keyword evidence="2" id="KW-1185">Reference proteome</keyword>
<gene>
    <name evidence="1" type="ORF">DPMN_009706</name>
</gene>
<protein>
    <submittedName>
        <fullName evidence="1">Uncharacterized protein</fullName>
    </submittedName>
</protein>
<accession>A0A9D4MYK0</accession>
<evidence type="ECO:0000313" key="1">
    <source>
        <dbReference type="EMBL" id="KAH3885710.1"/>
    </source>
</evidence>
<sequence>MGYSVCNQFEKENIVCPSVLRKHIFTTGAVDNIDHNPSFTTAQGSFHGTGISIFQHPTKGYPGEARSINVISIDNQQTRLGQLPDSYASIPPVAFHRKTGIPEMSKPFASDCQQMPQAIQTENRYMM</sequence>
<reference evidence="1" key="1">
    <citation type="journal article" date="2019" name="bioRxiv">
        <title>The Genome of the Zebra Mussel, Dreissena polymorpha: A Resource for Invasive Species Research.</title>
        <authorList>
            <person name="McCartney M.A."/>
            <person name="Auch B."/>
            <person name="Kono T."/>
            <person name="Mallez S."/>
            <person name="Zhang Y."/>
            <person name="Obille A."/>
            <person name="Becker A."/>
            <person name="Abrahante J.E."/>
            <person name="Garbe J."/>
            <person name="Badalamenti J.P."/>
            <person name="Herman A."/>
            <person name="Mangelson H."/>
            <person name="Liachko I."/>
            <person name="Sullivan S."/>
            <person name="Sone E.D."/>
            <person name="Koren S."/>
            <person name="Silverstein K.A.T."/>
            <person name="Beckman K.B."/>
            <person name="Gohl D.M."/>
        </authorList>
    </citation>
    <scope>NUCLEOTIDE SEQUENCE</scope>
    <source>
        <strain evidence="1">Duluth1</strain>
        <tissue evidence="1">Whole animal</tissue>
    </source>
</reference>
<dbReference type="EMBL" id="JAIWYP010000001">
    <property type="protein sequence ID" value="KAH3885710.1"/>
    <property type="molecule type" value="Genomic_DNA"/>
</dbReference>
<comment type="caution">
    <text evidence="1">The sequence shown here is derived from an EMBL/GenBank/DDBJ whole genome shotgun (WGS) entry which is preliminary data.</text>
</comment>
<organism evidence="1 2">
    <name type="scientific">Dreissena polymorpha</name>
    <name type="common">Zebra mussel</name>
    <name type="synonym">Mytilus polymorpha</name>
    <dbReference type="NCBI Taxonomy" id="45954"/>
    <lineage>
        <taxon>Eukaryota</taxon>
        <taxon>Metazoa</taxon>
        <taxon>Spiralia</taxon>
        <taxon>Lophotrochozoa</taxon>
        <taxon>Mollusca</taxon>
        <taxon>Bivalvia</taxon>
        <taxon>Autobranchia</taxon>
        <taxon>Heteroconchia</taxon>
        <taxon>Euheterodonta</taxon>
        <taxon>Imparidentia</taxon>
        <taxon>Neoheterodontei</taxon>
        <taxon>Myida</taxon>
        <taxon>Dreissenoidea</taxon>
        <taxon>Dreissenidae</taxon>
        <taxon>Dreissena</taxon>
    </lineage>
</organism>
<reference evidence="1" key="2">
    <citation type="submission" date="2020-11" db="EMBL/GenBank/DDBJ databases">
        <authorList>
            <person name="McCartney M.A."/>
            <person name="Auch B."/>
            <person name="Kono T."/>
            <person name="Mallez S."/>
            <person name="Becker A."/>
            <person name="Gohl D.M."/>
            <person name="Silverstein K.A.T."/>
            <person name="Koren S."/>
            <person name="Bechman K.B."/>
            <person name="Herman A."/>
            <person name="Abrahante J.E."/>
            <person name="Garbe J."/>
        </authorList>
    </citation>
    <scope>NUCLEOTIDE SEQUENCE</scope>
    <source>
        <strain evidence="1">Duluth1</strain>
        <tissue evidence="1">Whole animal</tissue>
    </source>
</reference>
<dbReference type="Proteomes" id="UP000828390">
    <property type="component" value="Unassembled WGS sequence"/>
</dbReference>